<feature type="transmembrane region" description="Helical" evidence="7">
    <location>
        <begin position="16"/>
        <end position="37"/>
    </location>
</feature>
<comment type="subcellular location">
    <subcellularLocation>
        <location evidence="1">Cell membrane</location>
        <topology evidence="1">Multi-pass membrane protein</topology>
    </subcellularLocation>
</comment>
<feature type="transmembrane region" description="Helical" evidence="7">
    <location>
        <begin position="437"/>
        <end position="458"/>
    </location>
</feature>
<feature type="transmembrane region" description="Helical" evidence="7">
    <location>
        <begin position="345"/>
        <end position="366"/>
    </location>
</feature>
<name>A0A430FI22_9BIFI</name>
<evidence type="ECO:0000313" key="10">
    <source>
        <dbReference type="Proteomes" id="UP000288607"/>
    </source>
</evidence>
<organism evidence="9 10">
    <name type="scientific">Bifidobacterium callimiconis</name>
    <dbReference type="NCBI Taxonomy" id="2306973"/>
    <lineage>
        <taxon>Bacteria</taxon>
        <taxon>Bacillati</taxon>
        <taxon>Actinomycetota</taxon>
        <taxon>Actinomycetes</taxon>
        <taxon>Bifidobacteriales</taxon>
        <taxon>Bifidobacteriaceae</taxon>
        <taxon>Bifidobacterium</taxon>
    </lineage>
</organism>
<evidence type="ECO:0000256" key="2">
    <source>
        <dbReference type="ARBA" id="ARBA00022475"/>
    </source>
</evidence>
<feature type="transmembrane region" description="Helical" evidence="7">
    <location>
        <begin position="265"/>
        <end position="287"/>
    </location>
</feature>
<gene>
    <name evidence="9" type="ORF">D2E23_0237</name>
</gene>
<dbReference type="AlphaFoldDB" id="A0A430FI22"/>
<proteinExistence type="predicted"/>
<evidence type="ECO:0000256" key="5">
    <source>
        <dbReference type="ARBA" id="ARBA00023136"/>
    </source>
</evidence>
<evidence type="ECO:0000313" key="9">
    <source>
        <dbReference type="EMBL" id="RSX52509.1"/>
    </source>
</evidence>
<keyword evidence="10" id="KW-1185">Reference proteome</keyword>
<protein>
    <submittedName>
        <fullName evidence="9">Multidrug permease ABC transporter</fullName>
    </submittedName>
</protein>
<dbReference type="Proteomes" id="UP000288607">
    <property type="component" value="Unassembled WGS sequence"/>
</dbReference>
<evidence type="ECO:0000256" key="6">
    <source>
        <dbReference type="SAM" id="MobiDB-lite"/>
    </source>
</evidence>
<dbReference type="GO" id="GO:0005886">
    <property type="term" value="C:plasma membrane"/>
    <property type="evidence" value="ECO:0007669"/>
    <property type="project" value="UniProtKB-SubCell"/>
</dbReference>
<feature type="region of interest" description="Disordered" evidence="6">
    <location>
        <begin position="176"/>
        <end position="208"/>
    </location>
</feature>
<dbReference type="RefSeq" id="WP_126029180.1">
    <property type="nucleotide sequence ID" value="NZ_QXGJ01000001.1"/>
</dbReference>
<comment type="caution">
    <text evidence="9">The sequence shown here is derived from an EMBL/GenBank/DDBJ whole genome shotgun (WGS) entry which is preliminary data.</text>
</comment>
<dbReference type="EMBL" id="QXGJ01000001">
    <property type="protein sequence ID" value="RSX52509.1"/>
    <property type="molecule type" value="Genomic_DNA"/>
</dbReference>
<reference evidence="9 10" key="1">
    <citation type="submission" date="2018-09" db="EMBL/GenBank/DDBJ databases">
        <title>Characterization of the phylogenetic diversity of five novel species belonging to the genus Bifidobacterium.</title>
        <authorList>
            <person name="Lugli G.A."/>
            <person name="Duranti S."/>
            <person name="Milani C."/>
        </authorList>
    </citation>
    <scope>NUCLEOTIDE SEQUENCE [LARGE SCALE GENOMIC DNA]</scope>
    <source>
        <strain evidence="9 10">2028B</strain>
    </source>
</reference>
<keyword evidence="5 7" id="KW-0472">Membrane</keyword>
<feature type="compositionally biased region" description="Low complexity" evidence="6">
    <location>
        <begin position="176"/>
        <end position="199"/>
    </location>
</feature>
<dbReference type="PANTHER" id="PTHR30294">
    <property type="entry name" value="MEMBRANE COMPONENT OF ABC TRANSPORTER YHHJ-RELATED"/>
    <property type="match status" value="1"/>
</dbReference>
<dbReference type="Pfam" id="PF12698">
    <property type="entry name" value="ABC2_membrane_3"/>
    <property type="match status" value="1"/>
</dbReference>
<evidence type="ECO:0000259" key="8">
    <source>
        <dbReference type="Pfam" id="PF12698"/>
    </source>
</evidence>
<evidence type="ECO:0000256" key="4">
    <source>
        <dbReference type="ARBA" id="ARBA00022989"/>
    </source>
</evidence>
<keyword evidence="3 7" id="KW-0812">Transmembrane</keyword>
<dbReference type="Gene3D" id="3.40.1710.10">
    <property type="entry name" value="abc type-2 transporter like domain"/>
    <property type="match status" value="1"/>
</dbReference>
<sequence length="479" mass="49384">MNTCKVTLRILIAHRLYVIIYLVMIGVLMFGIGWSLLTSGSKTGDTYAPSRPTVAVIDRDDGRGGIADAMRDYVKADGELISLQDDSETLQEAVASNYVDLIVIIPDGYADALLDAVSSGADAPQVETVTSYTSGDGAMASMEVSGFLALTRTALIGDGVRVDAADFAELYAGAGADAGASGTTSSSSASDSLTSGGLDHLPEGTVDRSTHDDLARAARSAAAVAKDGKVNHAIAVDRTAANGSSGEGAVADAAVSGFGNIMKTALYPLFLAMTVCTALVCGVFNAGETSRRLSAAPRKTSSVGLARMATMCGFALIVSLGYLLVTFVLMLAAGLNPLDLPTAGVAMTFASTCLYALMTVACGFLIGELGFTDAMANGFANLFGLLILFTSGISFPPDMMPDVMLVIARFLPGWWYCVAIDNALGFGTVERVSVSGWMGSIGLVLLFAVAFMCLGLAAGRIRRTRPAAVSPAATVLAEA</sequence>
<accession>A0A430FI22</accession>
<feature type="transmembrane region" description="Helical" evidence="7">
    <location>
        <begin position="308"/>
        <end position="333"/>
    </location>
</feature>
<keyword evidence="4 7" id="KW-1133">Transmembrane helix</keyword>
<feature type="domain" description="ABC-2 type transporter transmembrane" evidence="8">
    <location>
        <begin position="19"/>
        <end position="456"/>
    </location>
</feature>
<dbReference type="PANTHER" id="PTHR30294:SF29">
    <property type="entry name" value="MULTIDRUG ABC TRANSPORTER PERMEASE YBHS-RELATED"/>
    <property type="match status" value="1"/>
</dbReference>
<dbReference type="InterPro" id="IPR051449">
    <property type="entry name" value="ABC-2_transporter_component"/>
</dbReference>
<dbReference type="OrthoDB" id="3190494at2"/>
<feature type="transmembrane region" description="Helical" evidence="7">
    <location>
        <begin position="378"/>
        <end position="395"/>
    </location>
</feature>
<evidence type="ECO:0000256" key="1">
    <source>
        <dbReference type="ARBA" id="ARBA00004651"/>
    </source>
</evidence>
<keyword evidence="2" id="KW-1003">Cell membrane</keyword>
<dbReference type="InterPro" id="IPR013525">
    <property type="entry name" value="ABC2_TM"/>
</dbReference>
<evidence type="ECO:0000256" key="3">
    <source>
        <dbReference type="ARBA" id="ARBA00022692"/>
    </source>
</evidence>
<evidence type="ECO:0000256" key="7">
    <source>
        <dbReference type="SAM" id="Phobius"/>
    </source>
</evidence>
<dbReference type="GO" id="GO:0140359">
    <property type="term" value="F:ABC-type transporter activity"/>
    <property type="evidence" value="ECO:0007669"/>
    <property type="project" value="InterPro"/>
</dbReference>